<dbReference type="EMBL" id="NOXX01000191">
    <property type="protein sequence ID" value="OYQ44381.1"/>
    <property type="molecule type" value="Genomic_DNA"/>
</dbReference>
<name>A0A255ZSH5_9FLAO</name>
<evidence type="ECO:0000256" key="1">
    <source>
        <dbReference type="SAM" id="Phobius"/>
    </source>
</evidence>
<evidence type="ECO:0000313" key="2">
    <source>
        <dbReference type="EMBL" id="OYQ44381.1"/>
    </source>
</evidence>
<sequence>MLSTNLIIYKQLEAQASNRMQKSISSQLISLNSLTALAFAANFLITQIHFQLSPQILALSCLTICVIPAYQFIKTQKVNVLIAAVSGMAICLFLCTAANASSTSALFMAIVFSVTYNRNPNFGWRNNPFSKVAIVALVWTLTTVLIPLLLANTTVDLPYLILRFGLFCLQILLFEIADLPTDIRNTRSIPQLFAARFLKLILAVCAPILAYLLEDGVFAILLTAYLLFVIIRTKPGNRCFADVFVEAVPLFYLILKWIALF</sequence>
<feature type="transmembrane region" description="Helical" evidence="1">
    <location>
        <begin position="56"/>
        <end position="73"/>
    </location>
</feature>
<keyword evidence="3" id="KW-1185">Reference proteome</keyword>
<feature type="transmembrane region" description="Helical" evidence="1">
    <location>
        <begin position="157"/>
        <end position="177"/>
    </location>
</feature>
<feature type="transmembrane region" description="Helical" evidence="1">
    <location>
        <begin position="240"/>
        <end position="259"/>
    </location>
</feature>
<protein>
    <submittedName>
        <fullName evidence="2">Uncharacterized protein</fullName>
    </submittedName>
</protein>
<organism evidence="2 3">
    <name type="scientific">Flavobacterium aurantiibacter</name>
    <dbReference type="NCBI Taxonomy" id="2023067"/>
    <lineage>
        <taxon>Bacteria</taxon>
        <taxon>Pseudomonadati</taxon>
        <taxon>Bacteroidota</taxon>
        <taxon>Flavobacteriia</taxon>
        <taxon>Flavobacteriales</taxon>
        <taxon>Flavobacteriaceae</taxon>
        <taxon>Flavobacterium</taxon>
    </lineage>
</organism>
<evidence type="ECO:0000313" key="3">
    <source>
        <dbReference type="Proteomes" id="UP000216035"/>
    </source>
</evidence>
<keyword evidence="1" id="KW-0472">Membrane</keyword>
<gene>
    <name evidence="2" type="ORF">CHX27_07460</name>
</gene>
<reference evidence="2 3" key="1">
    <citation type="submission" date="2017-07" db="EMBL/GenBank/DDBJ databases">
        <title>Flavobacterium cyanobacteriorum sp. nov., isolated from cyanobacterial aggregates in a eutrophic lake.</title>
        <authorList>
            <person name="Cai H."/>
        </authorList>
    </citation>
    <scope>NUCLEOTIDE SEQUENCE [LARGE SCALE GENOMIC DNA]</scope>
    <source>
        <strain evidence="2 3">TH167</strain>
    </source>
</reference>
<dbReference type="AlphaFoldDB" id="A0A255ZSH5"/>
<keyword evidence="1" id="KW-1133">Transmembrane helix</keyword>
<keyword evidence="1" id="KW-0812">Transmembrane</keyword>
<comment type="caution">
    <text evidence="2">The sequence shown here is derived from an EMBL/GenBank/DDBJ whole genome shotgun (WGS) entry which is preliminary data.</text>
</comment>
<feature type="transmembrane region" description="Helical" evidence="1">
    <location>
        <begin position="132"/>
        <end position="150"/>
    </location>
</feature>
<feature type="transmembrane region" description="Helical" evidence="1">
    <location>
        <begin position="28"/>
        <end position="50"/>
    </location>
</feature>
<accession>A0A255ZSH5</accession>
<feature type="transmembrane region" description="Helical" evidence="1">
    <location>
        <begin position="197"/>
        <end position="228"/>
    </location>
</feature>
<feature type="transmembrane region" description="Helical" evidence="1">
    <location>
        <begin position="80"/>
        <end position="112"/>
    </location>
</feature>
<dbReference type="Proteomes" id="UP000216035">
    <property type="component" value="Unassembled WGS sequence"/>
</dbReference>
<proteinExistence type="predicted"/>